<keyword evidence="1" id="KW-0813">Transport</keyword>
<dbReference type="InterPro" id="IPR051782">
    <property type="entry name" value="ABC_Transporter_VariousFunc"/>
</dbReference>
<reference evidence="5" key="1">
    <citation type="submission" date="2020-01" db="EMBL/GenBank/DDBJ databases">
        <title>First Reported Case and Whole Genome of Weissella confusa in an Equid.</title>
        <authorList>
            <person name="Little S.V."/>
            <person name="Lawhon S.D."/>
        </authorList>
    </citation>
    <scope>NUCLEOTIDE SEQUENCE</scope>
    <source>
        <strain evidence="5">718955</strain>
    </source>
</reference>
<dbReference type="SMART" id="SM00382">
    <property type="entry name" value="AAA"/>
    <property type="match status" value="1"/>
</dbReference>
<dbReference type="AlphaFoldDB" id="A0AAJ2YYZ3"/>
<evidence type="ECO:0000256" key="3">
    <source>
        <dbReference type="ARBA" id="ARBA00022840"/>
    </source>
</evidence>
<dbReference type="PANTHER" id="PTHR42939">
    <property type="entry name" value="ABC TRANSPORTER ATP-BINDING PROTEIN ALBC-RELATED"/>
    <property type="match status" value="1"/>
</dbReference>
<evidence type="ECO:0000313" key="6">
    <source>
        <dbReference type="Proteomes" id="UP000719917"/>
    </source>
</evidence>
<dbReference type="Proteomes" id="UP000719917">
    <property type="component" value="Unassembled WGS sequence"/>
</dbReference>
<dbReference type="InterPro" id="IPR003593">
    <property type="entry name" value="AAA+_ATPase"/>
</dbReference>
<dbReference type="PANTHER" id="PTHR42939:SF1">
    <property type="entry name" value="ABC TRANSPORTER ATP-BINDING PROTEIN ALBC-RELATED"/>
    <property type="match status" value="1"/>
</dbReference>
<dbReference type="GO" id="GO:0005524">
    <property type="term" value="F:ATP binding"/>
    <property type="evidence" value="ECO:0007669"/>
    <property type="project" value="UniProtKB-KW"/>
</dbReference>
<gene>
    <name evidence="5" type="ORF">GTU77_10365</name>
</gene>
<evidence type="ECO:0000256" key="1">
    <source>
        <dbReference type="ARBA" id="ARBA00022448"/>
    </source>
</evidence>
<organism evidence="5 6">
    <name type="scientific">Weissella confusa</name>
    <name type="common">Lactobacillus confusus</name>
    <dbReference type="NCBI Taxonomy" id="1583"/>
    <lineage>
        <taxon>Bacteria</taxon>
        <taxon>Bacillati</taxon>
        <taxon>Bacillota</taxon>
        <taxon>Bacilli</taxon>
        <taxon>Lactobacillales</taxon>
        <taxon>Lactobacillaceae</taxon>
        <taxon>Weissella</taxon>
    </lineage>
</organism>
<comment type="caution">
    <text evidence="5">The sequence shown here is derived from an EMBL/GenBank/DDBJ whole genome shotgun (WGS) entry which is preliminary data.</text>
</comment>
<name>A0AAJ2YYZ3_WEICO</name>
<dbReference type="InterPro" id="IPR017871">
    <property type="entry name" value="ABC_transporter-like_CS"/>
</dbReference>
<dbReference type="PROSITE" id="PS00211">
    <property type="entry name" value="ABC_TRANSPORTER_1"/>
    <property type="match status" value="1"/>
</dbReference>
<dbReference type="GO" id="GO:0016887">
    <property type="term" value="F:ATP hydrolysis activity"/>
    <property type="evidence" value="ECO:0007669"/>
    <property type="project" value="InterPro"/>
</dbReference>
<evidence type="ECO:0000259" key="4">
    <source>
        <dbReference type="PROSITE" id="PS50893"/>
    </source>
</evidence>
<protein>
    <submittedName>
        <fullName evidence="5">ATP-binding cassette domain-containing protein</fullName>
    </submittedName>
</protein>
<dbReference type="RefSeq" id="WP_161691712.1">
    <property type="nucleotide sequence ID" value="NZ_JAAAMQ010000042.1"/>
</dbReference>
<keyword evidence="3 5" id="KW-0067">ATP-binding</keyword>
<dbReference type="PROSITE" id="PS50893">
    <property type="entry name" value="ABC_TRANSPORTER_2"/>
    <property type="match status" value="1"/>
</dbReference>
<dbReference type="Pfam" id="PF00005">
    <property type="entry name" value="ABC_tran"/>
    <property type="match status" value="1"/>
</dbReference>
<dbReference type="InterPro" id="IPR003439">
    <property type="entry name" value="ABC_transporter-like_ATP-bd"/>
</dbReference>
<keyword evidence="2" id="KW-0547">Nucleotide-binding</keyword>
<sequence length="341" mass="37987">MSTTLLNIFLSVAFFKRQLEYITPITTLAQYPKQYLHVTKRFANAPDITTINRIILYSIDYVSILYIEDLIKRSIMYTLSTFQSGILTITALNSENNHSLQAAFVILRSNNMSNNLLIENLSVQHRHQQILRDVSLNIPAGSIFGLLGDNGAGKTTLLKTILGLNKHFSGAILYNDQPLSHNEAKDFGALIESPAIYPNLTAHENLQTMVLLYRLPVDSITKALQTVGLDNVNNKLKVKNFSLGMKQRLGIAMAIIHNPQFLILDEPTNGLDMAGVDDFKSIVQSLAADGMTIMITTHQITELATVFDAFALLKHGAITYTSNSGNYTPEELTTIYREHNN</sequence>
<dbReference type="EMBL" id="JAAAMQ010000042">
    <property type="protein sequence ID" value="NBA12580.1"/>
    <property type="molecule type" value="Genomic_DNA"/>
</dbReference>
<dbReference type="InterPro" id="IPR027417">
    <property type="entry name" value="P-loop_NTPase"/>
</dbReference>
<evidence type="ECO:0000313" key="5">
    <source>
        <dbReference type="EMBL" id="NBA12580.1"/>
    </source>
</evidence>
<proteinExistence type="predicted"/>
<dbReference type="SUPFAM" id="SSF52540">
    <property type="entry name" value="P-loop containing nucleoside triphosphate hydrolases"/>
    <property type="match status" value="1"/>
</dbReference>
<dbReference type="Gene3D" id="3.40.50.300">
    <property type="entry name" value="P-loop containing nucleotide triphosphate hydrolases"/>
    <property type="match status" value="1"/>
</dbReference>
<feature type="domain" description="ABC transporter" evidence="4">
    <location>
        <begin position="116"/>
        <end position="340"/>
    </location>
</feature>
<evidence type="ECO:0000256" key="2">
    <source>
        <dbReference type="ARBA" id="ARBA00022741"/>
    </source>
</evidence>
<accession>A0AAJ2YYZ3</accession>